<dbReference type="InterPro" id="IPR052056">
    <property type="entry name" value="Mono-ARTD/PARP"/>
</dbReference>
<reference evidence="9" key="1">
    <citation type="submission" date="2019-08" db="EMBL/GenBank/DDBJ databases">
        <title>The improved chromosome-level genome for the pearl oyster Pinctada fucata martensii using PacBio sequencing and Hi-C.</title>
        <authorList>
            <person name="Zheng Z."/>
        </authorList>
    </citation>
    <scope>NUCLEOTIDE SEQUENCE</scope>
    <source>
        <strain evidence="9">ZZ-2019</strain>
        <tissue evidence="9">Adductor muscle</tissue>
    </source>
</reference>
<keyword evidence="3 6" id="KW-0808">Transferase</keyword>
<sequence>MDQDIIISIIPGSLVDRKILRCLVTRCLEKAMNDKFRSIAFPTLGVGYHGFPASVSAKSMMTAIRSFLKIYPQSSLTKVEIVVFEGGESGIDIWKHFQEELRNITSTEDEVLCKSNPEVVIPSQSVSKKCFAPLELEVKRKFEIMYREDIRVPRYWSSVTGGELVRRCMLQISKDFELVDVDQLTGQVIVDLVMGTWEKKEVGNGRDARGLRDLGYRSIRITRIQRIENLQLYKGYAEGRQSLADKGRKSGRPFITVGKTKYSSGEVKTDAVLKYHPNGNNFSSDILPDINEHFLFHGTPSRYIENVLSQGLDNRIATGESMFGAGIYAAESSTKADQYADHPDNRTRKGLKMFLLRMCLGDVLVCCNAQQFRRGPCKFCVKDRCNCKNTQHYDSVMGDRKWIFREFVVYDKRQVYPEYLISYDRV</sequence>
<dbReference type="EC" id="2.4.2.-" evidence="6"/>
<dbReference type="PANTHER" id="PTHR14453">
    <property type="entry name" value="PARP/ZINC FINGER CCCH TYPE DOMAIN CONTAINING PROTEIN"/>
    <property type="match status" value="1"/>
</dbReference>
<dbReference type="GO" id="GO:0003714">
    <property type="term" value="F:transcription corepressor activity"/>
    <property type="evidence" value="ECO:0007669"/>
    <property type="project" value="TreeGrafter"/>
</dbReference>
<comment type="caution">
    <text evidence="9">The sequence shown here is derived from an EMBL/GenBank/DDBJ whole genome shotgun (WGS) entry which is preliminary data.</text>
</comment>
<dbReference type="GO" id="GO:0005634">
    <property type="term" value="C:nucleus"/>
    <property type="evidence" value="ECO:0007669"/>
    <property type="project" value="UniProtKB-SubCell"/>
</dbReference>
<dbReference type="GO" id="GO:0010629">
    <property type="term" value="P:negative regulation of gene expression"/>
    <property type="evidence" value="ECO:0007669"/>
    <property type="project" value="TreeGrafter"/>
</dbReference>
<feature type="domain" description="PARP catalytic" evidence="7">
    <location>
        <begin position="163"/>
        <end position="426"/>
    </location>
</feature>
<protein>
    <recommendedName>
        <fullName evidence="6">Poly [ADP-ribose] polymerase</fullName>
        <shortName evidence="6">PARP</shortName>
        <ecNumber evidence="6">2.4.2.-</ecNumber>
    </recommendedName>
</protein>
<dbReference type="PROSITE" id="PS51059">
    <property type="entry name" value="PARP_CATALYTIC"/>
    <property type="match status" value="1"/>
</dbReference>
<feature type="domain" description="Macro" evidence="8">
    <location>
        <begin position="1"/>
        <end position="102"/>
    </location>
</feature>
<accession>A0AA89C8U1</accession>
<evidence type="ECO:0000259" key="7">
    <source>
        <dbReference type="PROSITE" id="PS51059"/>
    </source>
</evidence>
<proteinExistence type="predicted"/>
<evidence type="ECO:0000313" key="10">
    <source>
        <dbReference type="Proteomes" id="UP001186944"/>
    </source>
</evidence>
<dbReference type="InterPro" id="IPR043472">
    <property type="entry name" value="Macro_dom-like"/>
</dbReference>
<dbReference type="GO" id="GO:0005737">
    <property type="term" value="C:cytoplasm"/>
    <property type="evidence" value="ECO:0007669"/>
    <property type="project" value="TreeGrafter"/>
</dbReference>
<comment type="subcellular location">
    <subcellularLocation>
        <location evidence="1">Nucleus</location>
    </subcellularLocation>
</comment>
<evidence type="ECO:0000256" key="4">
    <source>
        <dbReference type="ARBA" id="ARBA00023027"/>
    </source>
</evidence>
<organism evidence="9 10">
    <name type="scientific">Pinctada imbricata</name>
    <name type="common">Atlantic pearl-oyster</name>
    <name type="synonym">Pinctada martensii</name>
    <dbReference type="NCBI Taxonomy" id="66713"/>
    <lineage>
        <taxon>Eukaryota</taxon>
        <taxon>Metazoa</taxon>
        <taxon>Spiralia</taxon>
        <taxon>Lophotrochozoa</taxon>
        <taxon>Mollusca</taxon>
        <taxon>Bivalvia</taxon>
        <taxon>Autobranchia</taxon>
        <taxon>Pteriomorphia</taxon>
        <taxon>Pterioida</taxon>
        <taxon>Pterioidea</taxon>
        <taxon>Pteriidae</taxon>
        <taxon>Pinctada</taxon>
    </lineage>
</organism>
<gene>
    <name evidence="9" type="ORF">FSP39_012670</name>
</gene>
<evidence type="ECO:0000256" key="5">
    <source>
        <dbReference type="ARBA" id="ARBA00023242"/>
    </source>
</evidence>
<dbReference type="AlphaFoldDB" id="A0AA89C8U1"/>
<evidence type="ECO:0000256" key="1">
    <source>
        <dbReference type="ARBA" id="ARBA00004123"/>
    </source>
</evidence>
<dbReference type="Proteomes" id="UP001186944">
    <property type="component" value="Unassembled WGS sequence"/>
</dbReference>
<keyword evidence="5" id="KW-0539">Nucleus</keyword>
<dbReference type="SUPFAM" id="SSF56399">
    <property type="entry name" value="ADP-ribosylation"/>
    <property type="match status" value="1"/>
</dbReference>
<evidence type="ECO:0000256" key="6">
    <source>
        <dbReference type="RuleBase" id="RU362114"/>
    </source>
</evidence>
<dbReference type="PANTHER" id="PTHR14453:SF67">
    <property type="entry name" value="POLY [ADP-RIBOSE] POLYMERASE"/>
    <property type="match status" value="1"/>
</dbReference>
<dbReference type="Gene3D" id="3.90.228.10">
    <property type="match status" value="1"/>
</dbReference>
<dbReference type="Gene3D" id="3.40.220.10">
    <property type="entry name" value="Leucine Aminopeptidase, subunit E, domain 1"/>
    <property type="match status" value="1"/>
</dbReference>
<dbReference type="Pfam" id="PF00644">
    <property type="entry name" value="PARP"/>
    <property type="match status" value="1"/>
</dbReference>
<dbReference type="PROSITE" id="PS51154">
    <property type="entry name" value="MACRO"/>
    <property type="match status" value="1"/>
</dbReference>
<keyword evidence="4 6" id="KW-0520">NAD</keyword>
<name>A0AA89C8U1_PINIB</name>
<evidence type="ECO:0000259" key="8">
    <source>
        <dbReference type="PROSITE" id="PS51154"/>
    </source>
</evidence>
<dbReference type="InterPro" id="IPR012317">
    <property type="entry name" value="Poly(ADP-ribose)pol_cat_dom"/>
</dbReference>
<keyword evidence="10" id="KW-1185">Reference proteome</keyword>
<evidence type="ECO:0000313" key="9">
    <source>
        <dbReference type="EMBL" id="KAK3099966.1"/>
    </source>
</evidence>
<dbReference type="InterPro" id="IPR002589">
    <property type="entry name" value="Macro_dom"/>
</dbReference>
<keyword evidence="2 6" id="KW-0328">Glycosyltransferase</keyword>
<evidence type="ECO:0000256" key="3">
    <source>
        <dbReference type="ARBA" id="ARBA00022679"/>
    </source>
</evidence>
<dbReference type="EMBL" id="VSWD01000006">
    <property type="protein sequence ID" value="KAK3099966.1"/>
    <property type="molecule type" value="Genomic_DNA"/>
</dbReference>
<evidence type="ECO:0000256" key="2">
    <source>
        <dbReference type="ARBA" id="ARBA00022676"/>
    </source>
</evidence>
<dbReference type="GO" id="GO:0003950">
    <property type="term" value="F:NAD+ poly-ADP-ribosyltransferase activity"/>
    <property type="evidence" value="ECO:0007669"/>
    <property type="project" value="UniProtKB-UniRule"/>
</dbReference>
<dbReference type="SUPFAM" id="SSF52949">
    <property type="entry name" value="Macro domain-like"/>
    <property type="match status" value="1"/>
</dbReference>